<dbReference type="SUPFAM" id="SSF63829">
    <property type="entry name" value="Calcium-dependent phosphotriesterase"/>
    <property type="match status" value="1"/>
</dbReference>
<proteinExistence type="inferred from homology"/>
<evidence type="ECO:0000256" key="4">
    <source>
        <dbReference type="ARBA" id="ARBA00023180"/>
    </source>
</evidence>
<protein>
    <recommendedName>
        <fullName evidence="5">Strictosidine synthase conserved region domain-containing protein</fullName>
    </recommendedName>
</protein>
<dbReference type="GO" id="GO:0012505">
    <property type="term" value="C:endomembrane system"/>
    <property type="evidence" value="ECO:0007669"/>
    <property type="project" value="TreeGrafter"/>
</dbReference>
<dbReference type="PANTHER" id="PTHR10426">
    <property type="entry name" value="STRICTOSIDINE SYNTHASE-RELATED"/>
    <property type="match status" value="1"/>
</dbReference>
<dbReference type="InterPro" id="IPR011042">
    <property type="entry name" value="6-blade_b-propeller_TolB-like"/>
</dbReference>
<dbReference type="GO" id="GO:0005773">
    <property type="term" value="C:vacuole"/>
    <property type="evidence" value="ECO:0007669"/>
    <property type="project" value="UniProtKB-SubCell"/>
</dbReference>
<comment type="similarity">
    <text evidence="2">Belongs to the strictosidine synthase family.</text>
</comment>
<name>A0A9Q0F1X9_9ROSI</name>
<feature type="domain" description="Strictosidine synthase conserved region" evidence="5">
    <location>
        <begin position="8"/>
        <end position="66"/>
    </location>
</feature>
<keyword evidence="4" id="KW-0325">Glycoprotein</keyword>
<dbReference type="InterPro" id="IPR018119">
    <property type="entry name" value="Strictosidine_synth_cons-reg"/>
</dbReference>
<evidence type="ECO:0000256" key="1">
    <source>
        <dbReference type="ARBA" id="ARBA00004116"/>
    </source>
</evidence>
<reference evidence="6" key="2">
    <citation type="journal article" date="2023" name="Plants (Basel)">
        <title>Annotation of the Turnera subulata (Passifloraceae) Draft Genome Reveals the S-Locus Evolved after the Divergence of Turneroideae from Passifloroideae in a Stepwise Manner.</title>
        <authorList>
            <person name="Henning P.M."/>
            <person name="Roalson E.H."/>
            <person name="Mir W."/>
            <person name="McCubbin A.G."/>
            <person name="Shore J.S."/>
        </authorList>
    </citation>
    <scope>NUCLEOTIDE SEQUENCE</scope>
    <source>
        <strain evidence="6">F60SS</strain>
    </source>
</reference>
<dbReference type="AlphaFoldDB" id="A0A9Q0F1X9"/>
<evidence type="ECO:0000259" key="5">
    <source>
        <dbReference type="Pfam" id="PF03088"/>
    </source>
</evidence>
<accession>A0A9Q0F1X9</accession>
<organism evidence="6 7">
    <name type="scientific">Turnera subulata</name>
    <dbReference type="NCBI Taxonomy" id="218843"/>
    <lineage>
        <taxon>Eukaryota</taxon>
        <taxon>Viridiplantae</taxon>
        <taxon>Streptophyta</taxon>
        <taxon>Embryophyta</taxon>
        <taxon>Tracheophyta</taxon>
        <taxon>Spermatophyta</taxon>
        <taxon>Magnoliopsida</taxon>
        <taxon>eudicotyledons</taxon>
        <taxon>Gunneridae</taxon>
        <taxon>Pentapetalae</taxon>
        <taxon>rosids</taxon>
        <taxon>fabids</taxon>
        <taxon>Malpighiales</taxon>
        <taxon>Passifloraceae</taxon>
        <taxon>Turnera</taxon>
    </lineage>
</organism>
<dbReference type="GO" id="GO:0016787">
    <property type="term" value="F:hydrolase activity"/>
    <property type="evidence" value="ECO:0007669"/>
    <property type="project" value="TreeGrafter"/>
</dbReference>
<comment type="subcellular location">
    <subcellularLocation>
        <location evidence="1">Vacuole</location>
    </subcellularLocation>
</comment>
<reference evidence="6" key="1">
    <citation type="submission" date="2022-02" db="EMBL/GenBank/DDBJ databases">
        <authorList>
            <person name="Henning P.M."/>
            <person name="McCubbin A.G."/>
            <person name="Shore J.S."/>
        </authorList>
    </citation>
    <scope>NUCLEOTIDE SEQUENCE</scope>
    <source>
        <strain evidence="6">F60SS</strain>
        <tissue evidence="6">Leaves</tissue>
    </source>
</reference>
<dbReference type="Gene3D" id="2.120.10.30">
    <property type="entry name" value="TolB, C-terminal domain"/>
    <property type="match status" value="1"/>
</dbReference>
<keyword evidence="3" id="KW-0926">Vacuole</keyword>
<sequence>MHDSKTTLTNDSTGRLMRYDPSTDQVTVLLRNLSAPLGVAVSFDGMYLVFSETVANWTQRYWLKGPKANTAEILVTSIVRLNNVKKVIKYSILYSMNT</sequence>
<feature type="non-terminal residue" evidence="6">
    <location>
        <position position="98"/>
    </location>
</feature>
<comment type="caution">
    <text evidence="6">The sequence shown here is derived from an EMBL/GenBank/DDBJ whole genome shotgun (WGS) entry which is preliminary data.</text>
</comment>
<dbReference type="PANTHER" id="PTHR10426:SF136">
    <property type="entry name" value="PROTEIN STRICTOSIDINE SYNTHASE-LIKE 9-LIKE"/>
    <property type="match status" value="1"/>
</dbReference>
<dbReference type="EMBL" id="JAKUCV010007418">
    <property type="protein sequence ID" value="KAJ4823570.1"/>
    <property type="molecule type" value="Genomic_DNA"/>
</dbReference>
<evidence type="ECO:0000313" key="7">
    <source>
        <dbReference type="Proteomes" id="UP001141552"/>
    </source>
</evidence>
<evidence type="ECO:0000256" key="2">
    <source>
        <dbReference type="ARBA" id="ARBA00009191"/>
    </source>
</evidence>
<gene>
    <name evidence="6" type="ORF">Tsubulata_029685</name>
</gene>
<dbReference type="Pfam" id="PF03088">
    <property type="entry name" value="Str_synth"/>
    <property type="match status" value="1"/>
</dbReference>
<dbReference type="Proteomes" id="UP001141552">
    <property type="component" value="Unassembled WGS sequence"/>
</dbReference>
<evidence type="ECO:0000313" key="6">
    <source>
        <dbReference type="EMBL" id="KAJ4823570.1"/>
    </source>
</evidence>
<keyword evidence="7" id="KW-1185">Reference proteome</keyword>
<evidence type="ECO:0000256" key="3">
    <source>
        <dbReference type="ARBA" id="ARBA00022554"/>
    </source>
</evidence>
<dbReference type="OrthoDB" id="1747145at2759"/>